<evidence type="ECO:0000256" key="1">
    <source>
        <dbReference type="SAM" id="MobiDB-lite"/>
    </source>
</evidence>
<dbReference type="EMBL" id="MU167473">
    <property type="protein sequence ID" value="KAG0140127.1"/>
    <property type="molecule type" value="Genomic_DNA"/>
</dbReference>
<feature type="compositionally biased region" description="Polar residues" evidence="1">
    <location>
        <begin position="66"/>
        <end position="97"/>
    </location>
</feature>
<feature type="compositionally biased region" description="Polar residues" evidence="1">
    <location>
        <begin position="166"/>
        <end position="179"/>
    </location>
</feature>
<organism evidence="2 3">
    <name type="scientific">Cronartium quercuum f. sp. fusiforme G11</name>
    <dbReference type="NCBI Taxonomy" id="708437"/>
    <lineage>
        <taxon>Eukaryota</taxon>
        <taxon>Fungi</taxon>
        <taxon>Dikarya</taxon>
        <taxon>Basidiomycota</taxon>
        <taxon>Pucciniomycotina</taxon>
        <taxon>Pucciniomycetes</taxon>
        <taxon>Pucciniales</taxon>
        <taxon>Coleosporiaceae</taxon>
        <taxon>Cronartium</taxon>
    </lineage>
</organism>
<name>A0A9P6N715_9BASI</name>
<reference evidence="2" key="1">
    <citation type="submission" date="2013-11" db="EMBL/GenBank/DDBJ databases">
        <title>Genome sequence of the fusiform rust pathogen reveals effectors for host alternation and coevolution with pine.</title>
        <authorList>
            <consortium name="DOE Joint Genome Institute"/>
            <person name="Smith K."/>
            <person name="Pendleton A."/>
            <person name="Kubisiak T."/>
            <person name="Anderson C."/>
            <person name="Salamov A."/>
            <person name="Aerts A."/>
            <person name="Riley R."/>
            <person name="Clum A."/>
            <person name="Lindquist E."/>
            <person name="Ence D."/>
            <person name="Campbell M."/>
            <person name="Kronenberg Z."/>
            <person name="Feau N."/>
            <person name="Dhillon B."/>
            <person name="Hamelin R."/>
            <person name="Burleigh J."/>
            <person name="Smith J."/>
            <person name="Yandell M."/>
            <person name="Nelson C."/>
            <person name="Grigoriev I."/>
            <person name="Davis J."/>
        </authorList>
    </citation>
    <scope>NUCLEOTIDE SEQUENCE</scope>
    <source>
        <strain evidence="2">G11</strain>
    </source>
</reference>
<feature type="compositionally biased region" description="Polar residues" evidence="1">
    <location>
        <begin position="42"/>
        <end position="56"/>
    </location>
</feature>
<feature type="region of interest" description="Disordered" evidence="1">
    <location>
        <begin position="42"/>
        <end position="311"/>
    </location>
</feature>
<keyword evidence="3" id="KW-1185">Reference proteome</keyword>
<feature type="compositionally biased region" description="Polar residues" evidence="1">
    <location>
        <begin position="262"/>
        <end position="283"/>
    </location>
</feature>
<dbReference type="AlphaFoldDB" id="A0A9P6N715"/>
<feature type="compositionally biased region" description="Polar residues" evidence="1">
    <location>
        <begin position="293"/>
        <end position="311"/>
    </location>
</feature>
<evidence type="ECO:0000313" key="2">
    <source>
        <dbReference type="EMBL" id="KAG0140127.1"/>
    </source>
</evidence>
<comment type="caution">
    <text evidence="2">The sequence shown here is derived from an EMBL/GenBank/DDBJ whole genome shotgun (WGS) entry which is preliminary data.</text>
</comment>
<gene>
    <name evidence="2" type="ORF">CROQUDRAFT_718764</name>
</gene>
<dbReference type="Proteomes" id="UP000886653">
    <property type="component" value="Unassembled WGS sequence"/>
</dbReference>
<sequence length="339" mass="35116">MRFAYVAIGAAGFLTATMIGGRVILAPEASLRSTFFQSRSIDPYTNQQTSGNTPHATQAPAMPSTGRGTTRSDLSNTSSTPSAVENQPYATNDQQAQVPVPAEEPSAANPATNHSNDSVTSPVSRPASQGQSNPPMAVSETPTGSNYAEGQNGGPNAGAHNHNSSDDNSQPAALTNFSTPDAPLNQGYQAGPQTGVIQHSSHHHGSNETHDGEFMKGQPEDSQAAHPPHMQGGQETDEKAIPPPVEGNQHSNEPSQAGPESGVNQSTNARQPVDGQNGSQAYNGAQVGIGESGSPNAQVGSGQPIVSSTFNVSGGAKDEVLSSFSQVDDDDHHHHQDTY</sequence>
<accession>A0A9P6N715</accession>
<feature type="compositionally biased region" description="Polar residues" evidence="1">
    <location>
        <begin position="186"/>
        <end position="199"/>
    </location>
</feature>
<proteinExistence type="predicted"/>
<evidence type="ECO:0000313" key="3">
    <source>
        <dbReference type="Proteomes" id="UP000886653"/>
    </source>
</evidence>
<protein>
    <submittedName>
        <fullName evidence="2">Uncharacterized protein</fullName>
    </submittedName>
</protein>
<feature type="compositionally biased region" description="Polar residues" evidence="1">
    <location>
        <begin position="109"/>
        <end position="149"/>
    </location>
</feature>
<feature type="compositionally biased region" description="Basic and acidic residues" evidence="1">
    <location>
        <begin position="205"/>
        <end position="214"/>
    </location>
</feature>